<dbReference type="Proteomes" id="UP001177744">
    <property type="component" value="Unassembled WGS sequence"/>
</dbReference>
<dbReference type="GO" id="GO:0005739">
    <property type="term" value="C:mitochondrion"/>
    <property type="evidence" value="ECO:0007669"/>
    <property type="project" value="TreeGrafter"/>
</dbReference>
<gene>
    <name evidence="1" type="ORF">QTO34_000560</name>
</gene>
<name>A0AA40ICQ3_CNENI</name>
<dbReference type="Pfam" id="PF15000">
    <property type="entry name" value="TUSC2"/>
    <property type="match status" value="1"/>
</dbReference>
<proteinExistence type="predicted"/>
<dbReference type="AlphaFoldDB" id="A0AA40ICQ3"/>
<comment type="caution">
    <text evidence="1">The sequence shown here is derived from an EMBL/GenBank/DDBJ whole genome shotgun (WGS) entry which is preliminary data.</text>
</comment>
<keyword evidence="2" id="KW-1185">Reference proteome</keyword>
<dbReference type="PANTHER" id="PTHR15453">
    <property type="entry name" value="TUMOR SUPPRESSOR CANDIDATE 2"/>
    <property type="match status" value="1"/>
</dbReference>
<reference evidence="1" key="1">
    <citation type="submission" date="2023-06" db="EMBL/GenBank/DDBJ databases">
        <title>Reference genome for the Northern bat (Eptesicus nilssonii), a most northern bat species.</title>
        <authorList>
            <person name="Laine V.N."/>
            <person name="Pulliainen A.T."/>
            <person name="Lilley T.M."/>
        </authorList>
    </citation>
    <scope>NUCLEOTIDE SEQUENCE</scope>
    <source>
        <strain evidence="1">BLF_Eptnil</strain>
        <tissue evidence="1">Kidney</tissue>
    </source>
</reference>
<dbReference type="PANTHER" id="PTHR15453:SF8">
    <property type="entry name" value="TUMOR SUPPRESSOR CANDIDATE 2"/>
    <property type="match status" value="1"/>
</dbReference>
<accession>A0AA40ICQ3</accession>
<sequence>MSVLTFSCVFEIVVAGCRDKEKEVRRNKRNQTKAMKIEKVIAATLQETNKGHKSGPGTVGTDFPLAPGTQASLWSLAGTQVLGFPHSPSFIRKEAWGCGGPEGGGLAVVAGEQALVCLGGRVMPPFVFTHGGSMYYDEDGNLPHEFYEETIITKNGPKWANLRRVHKNLIPQGTVKLDMPRIHVNFPVILYEKEQRSQFVCQSITCITTMDPEKLFVPSFKRLKVAPMTAKLKRKMTKAIQKMEVATWGQLKKLTEAQQMIEKQDVEATPSMMFLAMLALGDKLLTTLNYSFWGHAGNPDAYGEKLDSRPSVGE</sequence>
<organism evidence="1 2">
    <name type="scientific">Cnephaeus nilssonii</name>
    <name type="common">Northern bat</name>
    <name type="synonym">Eptesicus nilssonii</name>
    <dbReference type="NCBI Taxonomy" id="3371016"/>
    <lineage>
        <taxon>Eukaryota</taxon>
        <taxon>Metazoa</taxon>
        <taxon>Chordata</taxon>
        <taxon>Craniata</taxon>
        <taxon>Vertebrata</taxon>
        <taxon>Euteleostomi</taxon>
        <taxon>Mammalia</taxon>
        <taxon>Eutheria</taxon>
        <taxon>Laurasiatheria</taxon>
        <taxon>Chiroptera</taxon>
        <taxon>Yangochiroptera</taxon>
        <taxon>Vespertilionidae</taxon>
        <taxon>Cnephaeus</taxon>
    </lineage>
</organism>
<dbReference type="GO" id="GO:0006954">
    <property type="term" value="P:inflammatory response"/>
    <property type="evidence" value="ECO:0007669"/>
    <property type="project" value="TreeGrafter"/>
</dbReference>
<evidence type="ECO:0000313" key="2">
    <source>
        <dbReference type="Proteomes" id="UP001177744"/>
    </source>
</evidence>
<dbReference type="InterPro" id="IPR029393">
    <property type="entry name" value="FUS1"/>
</dbReference>
<evidence type="ECO:0000313" key="1">
    <source>
        <dbReference type="EMBL" id="KAK1346700.1"/>
    </source>
</evidence>
<dbReference type="EMBL" id="JAULJE010000001">
    <property type="protein sequence ID" value="KAK1346700.1"/>
    <property type="molecule type" value="Genomic_DNA"/>
</dbReference>
<protein>
    <submittedName>
        <fullName evidence="1">Uncharacterized protein</fullName>
    </submittedName>
</protein>
<dbReference type="GO" id="GO:0051881">
    <property type="term" value="P:regulation of mitochondrial membrane potential"/>
    <property type="evidence" value="ECO:0007669"/>
    <property type="project" value="TreeGrafter"/>
</dbReference>